<accession>A0A9N9QXY8</accession>
<reference evidence="2" key="1">
    <citation type="submission" date="2021-12" db="EMBL/GenBank/DDBJ databases">
        <authorList>
            <person name="King R."/>
        </authorList>
    </citation>
    <scope>NUCLEOTIDE SEQUENCE</scope>
</reference>
<evidence type="ECO:0000313" key="3">
    <source>
        <dbReference type="Proteomes" id="UP001153714"/>
    </source>
</evidence>
<dbReference type="EMBL" id="OU893345">
    <property type="protein sequence ID" value="CAG9785794.1"/>
    <property type="molecule type" value="Genomic_DNA"/>
</dbReference>
<evidence type="ECO:0000256" key="1">
    <source>
        <dbReference type="SAM" id="Phobius"/>
    </source>
</evidence>
<gene>
    <name evidence="2" type="ORF">DIATSA_LOCUS3803</name>
</gene>
<feature type="transmembrane region" description="Helical" evidence="1">
    <location>
        <begin position="52"/>
        <end position="74"/>
    </location>
</feature>
<keyword evidence="1" id="KW-1133">Transmembrane helix</keyword>
<organism evidence="2 3">
    <name type="scientific">Diatraea saccharalis</name>
    <name type="common">sugarcane borer</name>
    <dbReference type="NCBI Taxonomy" id="40085"/>
    <lineage>
        <taxon>Eukaryota</taxon>
        <taxon>Metazoa</taxon>
        <taxon>Ecdysozoa</taxon>
        <taxon>Arthropoda</taxon>
        <taxon>Hexapoda</taxon>
        <taxon>Insecta</taxon>
        <taxon>Pterygota</taxon>
        <taxon>Neoptera</taxon>
        <taxon>Endopterygota</taxon>
        <taxon>Lepidoptera</taxon>
        <taxon>Glossata</taxon>
        <taxon>Ditrysia</taxon>
        <taxon>Pyraloidea</taxon>
        <taxon>Crambidae</taxon>
        <taxon>Crambinae</taxon>
        <taxon>Diatraea</taxon>
    </lineage>
</organism>
<keyword evidence="1" id="KW-0812">Transmembrane</keyword>
<dbReference type="AlphaFoldDB" id="A0A9N9QXY8"/>
<protein>
    <submittedName>
        <fullName evidence="2">Uncharacterized protein</fullName>
    </submittedName>
</protein>
<proteinExistence type="predicted"/>
<reference evidence="2" key="2">
    <citation type="submission" date="2022-10" db="EMBL/GenBank/DDBJ databases">
        <authorList>
            <consortium name="ENA_rothamsted_submissions"/>
            <consortium name="culmorum"/>
            <person name="King R."/>
        </authorList>
    </citation>
    <scope>NUCLEOTIDE SEQUENCE</scope>
</reference>
<name>A0A9N9QXY8_9NEOP</name>
<keyword evidence="3" id="KW-1185">Reference proteome</keyword>
<keyword evidence="1" id="KW-0472">Membrane</keyword>
<dbReference type="OrthoDB" id="7436328at2759"/>
<dbReference type="Proteomes" id="UP001153714">
    <property type="component" value="Chromosome 14"/>
</dbReference>
<evidence type="ECO:0000313" key="2">
    <source>
        <dbReference type="EMBL" id="CAG9785794.1"/>
    </source>
</evidence>
<sequence length="124" mass="14496">MAFQRKHSKRKSIQYSDPGKILDLVMNLNDDTCAQSQIKINAYVRLLYNKLYCVKILIAFILAFLTFILCFQLAEECDAELVLLIIINGDRMEAYIEAVGTTVLLRKRKIDVRFFRKINFKLSR</sequence>